<dbReference type="EnsemblBacteria" id="CAC11165">
    <property type="protein sequence ID" value="CAC11165"/>
    <property type="gene ID" value="CAC11165"/>
</dbReference>
<dbReference type="CDD" id="cd02440">
    <property type="entry name" value="AdoMet_MTases"/>
    <property type="match status" value="1"/>
</dbReference>
<evidence type="ECO:0000259" key="1">
    <source>
        <dbReference type="Pfam" id="PF08241"/>
    </source>
</evidence>
<dbReference type="AlphaFoldDB" id="Q9HM53"/>
<gene>
    <name evidence="2" type="ordered locus">Ta0016</name>
</gene>
<dbReference type="STRING" id="273075.gene:9571231"/>
<dbReference type="PaxDb" id="273075-Ta0016"/>
<feature type="domain" description="Methyltransferase type 11" evidence="1">
    <location>
        <begin position="40"/>
        <end position="117"/>
    </location>
</feature>
<dbReference type="eggNOG" id="arCOG01773">
    <property type="taxonomic scope" value="Archaea"/>
</dbReference>
<dbReference type="SUPFAM" id="SSF53335">
    <property type="entry name" value="S-adenosyl-L-methionine-dependent methyltransferases"/>
    <property type="match status" value="1"/>
</dbReference>
<dbReference type="Pfam" id="PF08241">
    <property type="entry name" value="Methyltransf_11"/>
    <property type="match status" value="1"/>
</dbReference>
<dbReference type="InterPro" id="IPR013216">
    <property type="entry name" value="Methyltransf_11"/>
</dbReference>
<keyword evidence="3" id="KW-1185">Reference proteome</keyword>
<sequence>MIKYFDENSIKYDNWYESHRKEYGDQVEFIGGRLPSGMGVEIGVGTGRFASKLGIKVGVDVSEKMLSIASKRGIFPIMASADHLPFISGYFDFSIFIVTICFLDDPVSSLREARRVSRTVISVLIEAGTEYSMKLQREKKGFYAFARFYTEDEVVGMYEKAGMKVLKSEFSDLYSDGMRYRLRYIEGS</sequence>
<protein>
    <recommendedName>
        <fullName evidence="1">Methyltransferase type 11 domain-containing protein</fullName>
    </recommendedName>
</protein>
<name>Q9HM53_THEAC</name>
<dbReference type="EMBL" id="AL445063">
    <property type="protein sequence ID" value="CAC11165.1"/>
    <property type="molecule type" value="Genomic_DNA"/>
</dbReference>
<dbReference type="InParanoid" id="Q9HM53"/>
<reference evidence="2 3" key="1">
    <citation type="journal article" date="2000" name="Nature">
        <title>The genome sequence of the thermoacidophilic scavenger Thermoplasma acidophilum.</title>
        <authorList>
            <person name="Ruepp A."/>
            <person name="Graml W."/>
            <person name="Santos-Martinez M.L."/>
            <person name="Koretke K.K."/>
            <person name="Volker C."/>
            <person name="Mewes H.W."/>
            <person name="Frishman D."/>
            <person name="Stocker S."/>
            <person name="Lupas A.N."/>
            <person name="Baumeister W."/>
        </authorList>
    </citation>
    <scope>NUCLEOTIDE SEQUENCE [LARGE SCALE GENOMIC DNA]</scope>
    <source>
        <strain evidence="3">ATCC 25905 / DSM 1728 / JCM 9062 / NBRC 15155 / AMRC-C165</strain>
    </source>
</reference>
<dbReference type="GO" id="GO:0008757">
    <property type="term" value="F:S-adenosylmethionine-dependent methyltransferase activity"/>
    <property type="evidence" value="ECO:0007669"/>
    <property type="project" value="InterPro"/>
</dbReference>
<dbReference type="KEGG" id="tac:Ta0016"/>
<evidence type="ECO:0000313" key="2">
    <source>
        <dbReference type="EMBL" id="CAC11165.1"/>
    </source>
</evidence>
<dbReference type="InterPro" id="IPR029063">
    <property type="entry name" value="SAM-dependent_MTases_sf"/>
</dbReference>
<dbReference type="HOGENOM" id="CLU_037990_14_1_2"/>
<evidence type="ECO:0000313" key="3">
    <source>
        <dbReference type="Proteomes" id="UP000001024"/>
    </source>
</evidence>
<accession>Q9HM53</accession>
<dbReference type="Proteomes" id="UP000001024">
    <property type="component" value="Chromosome"/>
</dbReference>
<organism evidence="2 3">
    <name type="scientific">Thermoplasma acidophilum (strain ATCC 25905 / DSM 1728 / JCM 9062 / NBRC 15155 / AMRC-C165)</name>
    <dbReference type="NCBI Taxonomy" id="273075"/>
    <lineage>
        <taxon>Archaea</taxon>
        <taxon>Methanobacteriati</taxon>
        <taxon>Thermoplasmatota</taxon>
        <taxon>Thermoplasmata</taxon>
        <taxon>Thermoplasmatales</taxon>
        <taxon>Thermoplasmataceae</taxon>
        <taxon>Thermoplasma</taxon>
    </lineage>
</organism>
<proteinExistence type="predicted"/>
<dbReference type="Gene3D" id="3.40.50.150">
    <property type="entry name" value="Vaccinia Virus protein VP39"/>
    <property type="match status" value="1"/>
</dbReference>